<dbReference type="SUPFAM" id="SSF52540">
    <property type="entry name" value="P-loop containing nucleoside triphosphate hydrolases"/>
    <property type="match status" value="2"/>
</dbReference>
<feature type="domain" description="Helicase C-terminal" evidence="3">
    <location>
        <begin position="346"/>
        <end position="494"/>
    </location>
</feature>
<dbReference type="Proteomes" id="UP000095751">
    <property type="component" value="Unassembled WGS sequence"/>
</dbReference>
<dbReference type="PANTHER" id="PTHR10799">
    <property type="entry name" value="SNF2/RAD54 HELICASE FAMILY"/>
    <property type="match status" value="1"/>
</dbReference>
<dbReference type="KEGG" id="fcy:FRACYDRAFT_186822"/>
<dbReference type="PROSITE" id="PS51194">
    <property type="entry name" value="HELICASE_CTER"/>
    <property type="match status" value="1"/>
</dbReference>
<evidence type="ECO:0000256" key="1">
    <source>
        <dbReference type="ARBA" id="ARBA00022801"/>
    </source>
</evidence>
<dbReference type="InterPro" id="IPR000330">
    <property type="entry name" value="SNF2_N"/>
</dbReference>
<dbReference type="EMBL" id="KV784359">
    <property type="protein sequence ID" value="OEU15290.1"/>
    <property type="molecule type" value="Genomic_DNA"/>
</dbReference>
<dbReference type="Pfam" id="PF00271">
    <property type="entry name" value="Helicase_C"/>
    <property type="match status" value="1"/>
</dbReference>
<dbReference type="InterPro" id="IPR038718">
    <property type="entry name" value="SNF2-like_sf"/>
</dbReference>
<accession>A0A1E7FAT1</accession>
<dbReference type="SMART" id="SM00490">
    <property type="entry name" value="HELICc"/>
    <property type="match status" value="1"/>
</dbReference>
<dbReference type="CDD" id="cd18793">
    <property type="entry name" value="SF2_C_SNF"/>
    <property type="match status" value="1"/>
</dbReference>
<keyword evidence="1" id="KW-0378">Hydrolase</keyword>
<dbReference type="OrthoDB" id="1899296at2759"/>
<dbReference type="GO" id="GO:0016787">
    <property type="term" value="F:hydrolase activity"/>
    <property type="evidence" value="ECO:0007669"/>
    <property type="project" value="UniProtKB-KW"/>
</dbReference>
<feature type="domain" description="Helicase ATP-binding" evidence="2">
    <location>
        <begin position="46"/>
        <end position="212"/>
    </location>
</feature>
<proteinExistence type="predicted"/>
<dbReference type="InterPro" id="IPR001650">
    <property type="entry name" value="Helicase_C-like"/>
</dbReference>
<dbReference type="InterPro" id="IPR027417">
    <property type="entry name" value="P-loop_NTPase"/>
</dbReference>
<gene>
    <name evidence="4" type="ORF">FRACYDRAFT_186822</name>
</gene>
<dbReference type="InterPro" id="IPR014001">
    <property type="entry name" value="Helicase_ATP-bd"/>
</dbReference>
<reference evidence="4 5" key="1">
    <citation type="submission" date="2016-09" db="EMBL/GenBank/DDBJ databases">
        <title>Extensive genetic diversity and differential bi-allelic expression allows diatom success in the polar Southern Ocean.</title>
        <authorList>
            <consortium name="DOE Joint Genome Institute"/>
            <person name="Mock T."/>
            <person name="Otillar R.P."/>
            <person name="Strauss J."/>
            <person name="Dupont C."/>
            <person name="Frickenhaus S."/>
            <person name="Maumus F."/>
            <person name="Mcmullan M."/>
            <person name="Sanges R."/>
            <person name="Schmutz J."/>
            <person name="Toseland A."/>
            <person name="Valas R."/>
            <person name="Veluchamy A."/>
            <person name="Ward B.J."/>
            <person name="Allen A."/>
            <person name="Barry K."/>
            <person name="Falciatore A."/>
            <person name="Ferrante M."/>
            <person name="Fortunato A.E."/>
            <person name="Gloeckner G."/>
            <person name="Gruber A."/>
            <person name="Hipkin R."/>
            <person name="Janech M."/>
            <person name="Kroth P."/>
            <person name="Leese F."/>
            <person name="Lindquist E."/>
            <person name="Lyon B.R."/>
            <person name="Martin J."/>
            <person name="Mayer C."/>
            <person name="Parker M."/>
            <person name="Quesneville H."/>
            <person name="Raymond J."/>
            <person name="Uhlig C."/>
            <person name="Valentin K.U."/>
            <person name="Worden A.Z."/>
            <person name="Armbrust E.V."/>
            <person name="Bowler C."/>
            <person name="Green B."/>
            <person name="Moulton V."/>
            <person name="Van Oosterhout C."/>
            <person name="Grigoriev I."/>
        </authorList>
    </citation>
    <scope>NUCLEOTIDE SEQUENCE [LARGE SCALE GENOMIC DNA]</scope>
    <source>
        <strain evidence="4 5">CCMP1102</strain>
    </source>
</reference>
<evidence type="ECO:0000313" key="4">
    <source>
        <dbReference type="EMBL" id="OEU15290.1"/>
    </source>
</evidence>
<dbReference type="GO" id="GO:0005524">
    <property type="term" value="F:ATP binding"/>
    <property type="evidence" value="ECO:0007669"/>
    <property type="project" value="InterPro"/>
</dbReference>
<dbReference type="SMART" id="SM00487">
    <property type="entry name" value="DEXDc"/>
    <property type="match status" value="1"/>
</dbReference>
<dbReference type="PROSITE" id="PS51192">
    <property type="entry name" value="HELICASE_ATP_BIND_1"/>
    <property type="match status" value="1"/>
</dbReference>
<sequence length="494" mass="55408">MTTGGRAKDGNNRTVTTTLPFQIGKSPKFVNAVLRSYQVEGVNWLLSRYNLGTGCIVADEMGLGKTIQSLSFIAALKNEGLPGPHLVVTPLAVLQNWANEIKRFTPGLSHIKIHGSMSERDRLLSRDDVLGGEFDVYLTTYDTFLSEEAFFTESFLFHTVIIDEGHRLKNASCKLCKGLARLNTPFRVLLTGTPLQNCLAELIALLQYILPSVPIEEHLLLPPSTTNSTDNAETKGLDRALISQARILLESCMIRRIKSEVEASLLPKIEYVLKPPLTRLQRKWYRSFLESDGSKAMGLLSKNQLMMKVLQLGKVANHPKAIALTYDQLRGLVGEKLVNSCGKLALLDRLMLAKKQKDSRVLVFSQFTLTLDVLEEYVKHRFGRMGVAYLRLDGTTGRIQREMDMRSYNKPGCGIFCYLISTRAGGQGINLATADTVILYDTCWNPQVDLQAQDRAHRIGQKKQVFIYRLISENTVEERVLARARQKMMLDALV</sequence>
<dbReference type="InterPro" id="IPR049730">
    <property type="entry name" value="SNF2/RAD54-like_C"/>
</dbReference>
<evidence type="ECO:0000259" key="2">
    <source>
        <dbReference type="PROSITE" id="PS51192"/>
    </source>
</evidence>
<dbReference type="AlphaFoldDB" id="A0A1E7FAT1"/>
<dbReference type="Gene3D" id="3.40.50.300">
    <property type="entry name" value="P-loop containing nucleotide triphosphate hydrolases"/>
    <property type="match status" value="1"/>
</dbReference>
<dbReference type="CDD" id="cd17919">
    <property type="entry name" value="DEXHc_Snf"/>
    <property type="match status" value="1"/>
</dbReference>
<organism evidence="4 5">
    <name type="scientific">Fragilariopsis cylindrus CCMP1102</name>
    <dbReference type="NCBI Taxonomy" id="635003"/>
    <lineage>
        <taxon>Eukaryota</taxon>
        <taxon>Sar</taxon>
        <taxon>Stramenopiles</taxon>
        <taxon>Ochrophyta</taxon>
        <taxon>Bacillariophyta</taxon>
        <taxon>Bacillariophyceae</taxon>
        <taxon>Bacillariophycidae</taxon>
        <taxon>Bacillariales</taxon>
        <taxon>Bacillariaceae</taxon>
        <taxon>Fragilariopsis</taxon>
    </lineage>
</organism>
<dbReference type="InParanoid" id="A0A1E7FAT1"/>
<evidence type="ECO:0000313" key="5">
    <source>
        <dbReference type="Proteomes" id="UP000095751"/>
    </source>
</evidence>
<protein>
    <submittedName>
        <fullName evidence="4">SNF2_N-domain-containing protein</fullName>
    </submittedName>
</protein>
<keyword evidence="5" id="KW-1185">Reference proteome</keyword>
<dbReference type="Pfam" id="PF00176">
    <property type="entry name" value="SNF2-rel_dom"/>
    <property type="match status" value="1"/>
</dbReference>
<evidence type="ECO:0000259" key="3">
    <source>
        <dbReference type="PROSITE" id="PS51194"/>
    </source>
</evidence>
<dbReference type="Gene3D" id="3.40.50.10810">
    <property type="entry name" value="Tandem AAA-ATPase domain"/>
    <property type="match status" value="1"/>
</dbReference>
<name>A0A1E7FAT1_9STRA</name>
<feature type="non-terminal residue" evidence="4">
    <location>
        <position position="494"/>
    </location>
</feature>